<evidence type="ECO:0000259" key="6">
    <source>
        <dbReference type="PROSITE" id="PS50030"/>
    </source>
</evidence>
<dbReference type="SMART" id="SM00382">
    <property type="entry name" value="AAA"/>
    <property type="match status" value="2"/>
</dbReference>
<dbReference type="GO" id="GO:0016887">
    <property type="term" value="F:ATP hydrolysis activity"/>
    <property type="evidence" value="ECO:0007669"/>
    <property type="project" value="InterPro"/>
</dbReference>
<dbReference type="SUPFAM" id="SSF81923">
    <property type="entry name" value="Double Clp-N motif"/>
    <property type="match status" value="1"/>
</dbReference>
<dbReference type="Gene3D" id="1.10.8.60">
    <property type="match status" value="2"/>
</dbReference>
<organism evidence="7 8">
    <name type="scientific">Candidatus Buchananbacteria bacterium RBG_13_39_9</name>
    <dbReference type="NCBI Taxonomy" id="1797531"/>
    <lineage>
        <taxon>Bacteria</taxon>
        <taxon>Candidatus Buchananiibacteriota</taxon>
    </lineage>
</organism>
<dbReference type="InterPro" id="IPR019489">
    <property type="entry name" value="Clp_ATPase_C"/>
</dbReference>
<reference evidence="7 8" key="1">
    <citation type="journal article" date="2016" name="Nat. Commun.">
        <title>Thousands of microbial genomes shed light on interconnected biogeochemical processes in an aquifer system.</title>
        <authorList>
            <person name="Anantharaman K."/>
            <person name="Brown C.T."/>
            <person name="Hug L.A."/>
            <person name="Sharon I."/>
            <person name="Castelle C.J."/>
            <person name="Probst A.J."/>
            <person name="Thomas B.C."/>
            <person name="Singh A."/>
            <person name="Wilkins M.J."/>
            <person name="Karaoz U."/>
            <person name="Brodie E.L."/>
            <person name="Williams K.H."/>
            <person name="Hubbard S.S."/>
            <person name="Banfield J.F."/>
        </authorList>
    </citation>
    <scope>NUCLEOTIDE SEQUENCE [LARGE SCALE GENOMIC DNA]</scope>
</reference>
<dbReference type="GO" id="GO:0005737">
    <property type="term" value="C:cytoplasm"/>
    <property type="evidence" value="ECO:0007669"/>
    <property type="project" value="TreeGrafter"/>
</dbReference>
<dbReference type="EMBL" id="MHIA01000004">
    <property type="protein sequence ID" value="OGY42911.1"/>
    <property type="molecule type" value="Genomic_DNA"/>
</dbReference>
<evidence type="ECO:0000313" key="8">
    <source>
        <dbReference type="Proteomes" id="UP000176260"/>
    </source>
</evidence>
<dbReference type="InterPro" id="IPR027417">
    <property type="entry name" value="P-loop_NTPase"/>
</dbReference>
<keyword evidence="5" id="KW-0812">Transmembrane</keyword>
<comment type="caution">
    <text evidence="7">The sequence shown here is derived from an EMBL/GenBank/DDBJ whole genome shotgun (WGS) entry which is preliminary data.</text>
</comment>
<dbReference type="InterPro" id="IPR036628">
    <property type="entry name" value="Clp_N_dom_sf"/>
</dbReference>
<protein>
    <recommendedName>
        <fullName evidence="6">UBA domain-containing protein</fullName>
    </recommendedName>
</protein>
<accession>A0A1G1XSF9</accession>
<dbReference type="InterPro" id="IPR001270">
    <property type="entry name" value="ClpA/B"/>
</dbReference>
<feature type="transmembrane region" description="Helical" evidence="5">
    <location>
        <begin position="108"/>
        <end position="126"/>
    </location>
</feature>
<dbReference type="Gene3D" id="6.20.20.10">
    <property type="match status" value="1"/>
</dbReference>
<dbReference type="InterPro" id="IPR004176">
    <property type="entry name" value="Clp_R_N"/>
</dbReference>
<dbReference type="InterPro" id="IPR003593">
    <property type="entry name" value="AAA+_ATPase"/>
</dbReference>
<dbReference type="Pfam" id="PF07724">
    <property type="entry name" value="AAA_2"/>
    <property type="match status" value="1"/>
</dbReference>
<dbReference type="CDD" id="cd19499">
    <property type="entry name" value="RecA-like_ClpB_Hsp104-like"/>
    <property type="match status" value="1"/>
</dbReference>
<dbReference type="PRINTS" id="PR00300">
    <property type="entry name" value="CLPPROTEASEA"/>
</dbReference>
<keyword evidence="5" id="KW-0472">Membrane</keyword>
<keyword evidence="2" id="KW-0547">Nucleotide-binding</keyword>
<keyword evidence="3" id="KW-0067">ATP-binding</keyword>
<sequence>MVKKQENPQFLICSNCNGVGELAEQTCQVCKGKGIISHLDGYILFWGREINFKQLSVYKIERIVYKIISYILILISLLGFAGLVYNFYQLDFNYKVFLGLSYWQKHNPFLLLFWFAISCGLFLYYYRSLESDRKVKVIGKKYKSKDSEDLIIPPPISWQEIKNYDKKHQLDVSESSSTEAEMIIERSFEIAYKNRALEVAPIHLLVAALLNSIKAENVFARLSVDMNDLAEKLGRLTAKFPQSEGHTVFGIQAKKVLIKAYRQAYLNHMDEVDTLEIIQEAIKQDKNILELLIDLGITPNKIDNVVLWFRIRKLLQKQWLIYRASSRLKSKTGIDRAMTAVQTPTLNHFSEDLTMLAKIGGLDLSIDRENEYEEIFRILEGSSIKTVILVGDPGVGKTAIVEGLAQKMIADDVPDFLQDKRLVSLSISRLIAGAAMGEAQERLLICLSEIINAGNIVLFIDNLHDLMLIAEGGSLIEVLTESLSKNLLVLIASSNSINYKKYIENTSLGNIIKKIEISEPDIDGAIQIIEGKASFIEGKNNIYLSYDAIETAVKLTDRFIHDQFLPYKAITILEEIAVWAKKNKGAKSLVTGNDVAILFSEKINMPVSQITESESEKLLNLEQIIHDRMIDQEEAVSAVANSLRRARAELREIKRPIANLLFLGPTGVGKTELAKTIAEVYFNSEENMIRLDMSEYQEKNSINRLIGAPPGYAGAGEGGVLTEAVRQRPYSIVLLDELEKAHPDILNLFLQVMDDGRLTDSSGRTIDFTNVILIATSNAQTSFIQQKIKEGLTIPQIKDQLLETELKQYFKPEFINRFDNIIVFKPLSMEDIIQITKLMLKKVAKALEEKGVNFQTTEAAVTELAQMGFDPQYGARPLRRVIQDKVDNALANYLLTGKIGRRDIAIFDKGGIIRIEKAEKL</sequence>
<dbReference type="InterPro" id="IPR041546">
    <property type="entry name" value="ClpA/ClpB_AAA_lid"/>
</dbReference>
<feature type="domain" description="UBA" evidence="6">
    <location>
        <begin position="855"/>
        <end position="897"/>
    </location>
</feature>
<dbReference type="SMART" id="SM01086">
    <property type="entry name" value="ClpB_D2-small"/>
    <property type="match status" value="1"/>
</dbReference>
<gene>
    <name evidence="7" type="ORF">A2Y67_03515</name>
</gene>
<evidence type="ECO:0000256" key="2">
    <source>
        <dbReference type="ARBA" id="ARBA00022741"/>
    </source>
</evidence>
<dbReference type="InterPro" id="IPR003959">
    <property type="entry name" value="ATPase_AAA_core"/>
</dbReference>
<dbReference type="GO" id="GO:0034605">
    <property type="term" value="P:cellular response to heat"/>
    <property type="evidence" value="ECO:0007669"/>
    <property type="project" value="TreeGrafter"/>
</dbReference>
<dbReference type="FunFam" id="3.40.50.300:FF:000025">
    <property type="entry name" value="ATP-dependent Clp protease subunit"/>
    <property type="match status" value="1"/>
</dbReference>
<dbReference type="GO" id="GO:0005524">
    <property type="term" value="F:ATP binding"/>
    <property type="evidence" value="ECO:0007669"/>
    <property type="project" value="UniProtKB-KW"/>
</dbReference>
<dbReference type="PROSITE" id="PS50030">
    <property type="entry name" value="UBA"/>
    <property type="match status" value="1"/>
</dbReference>
<dbReference type="Gene3D" id="1.10.1780.10">
    <property type="entry name" value="Clp, N-terminal domain"/>
    <property type="match status" value="1"/>
</dbReference>
<dbReference type="Pfam" id="PF17871">
    <property type="entry name" value="AAA_lid_9"/>
    <property type="match status" value="1"/>
</dbReference>
<proteinExistence type="predicted"/>
<evidence type="ECO:0000313" key="7">
    <source>
        <dbReference type="EMBL" id="OGY42911.1"/>
    </source>
</evidence>
<dbReference type="Pfam" id="PF10431">
    <property type="entry name" value="ClpB_D2-small"/>
    <property type="match status" value="1"/>
</dbReference>
<dbReference type="Proteomes" id="UP000176260">
    <property type="component" value="Unassembled WGS sequence"/>
</dbReference>
<evidence type="ECO:0000256" key="3">
    <source>
        <dbReference type="ARBA" id="ARBA00022840"/>
    </source>
</evidence>
<dbReference type="Pfam" id="PF02861">
    <property type="entry name" value="Clp_N"/>
    <property type="match status" value="1"/>
</dbReference>
<dbReference type="PANTHER" id="PTHR11638">
    <property type="entry name" value="ATP-DEPENDENT CLP PROTEASE"/>
    <property type="match status" value="1"/>
</dbReference>
<dbReference type="PANTHER" id="PTHR11638:SF18">
    <property type="entry name" value="HEAT SHOCK PROTEIN 104"/>
    <property type="match status" value="1"/>
</dbReference>
<dbReference type="InterPro" id="IPR015940">
    <property type="entry name" value="UBA"/>
</dbReference>
<dbReference type="InterPro" id="IPR036410">
    <property type="entry name" value="HSP_DnaJ_Cys-rich_dom_sf"/>
</dbReference>
<dbReference type="Gene3D" id="3.40.50.300">
    <property type="entry name" value="P-loop containing nucleotide triphosphate hydrolases"/>
    <property type="match status" value="2"/>
</dbReference>
<keyword evidence="5" id="KW-1133">Transmembrane helix</keyword>
<evidence type="ECO:0000256" key="4">
    <source>
        <dbReference type="ARBA" id="ARBA00023186"/>
    </source>
</evidence>
<dbReference type="AlphaFoldDB" id="A0A1G1XSF9"/>
<evidence type="ECO:0000256" key="5">
    <source>
        <dbReference type="SAM" id="Phobius"/>
    </source>
</evidence>
<evidence type="ECO:0000256" key="1">
    <source>
        <dbReference type="ARBA" id="ARBA00022737"/>
    </source>
</evidence>
<keyword evidence="1" id="KW-0677">Repeat</keyword>
<dbReference type="CDD" id="cd00009">
    <property type="entry name" value="AAA"/>
    <property type="match status" value="1"/>
</dbReference>
<feature type="transmembrane region" description="Helical" evidence="5">
    <location>
        <begin position="63"/>
        <end position="88"/>
    </location>
</feature>
<dbReference type="SUPFAM" id="SSF52540">
    <property type="entry name" value="P-loop containing nucleoside triphosphate hydrolases"/>
    <property type="match status" value="2"/>
</dbReference>
<name>A0A1G1XSF9_9BACT</name>
<dbReference type="Pfam" id="PF00004">
    <property type="entry name" value="AAA"/>
    <property type="match status" value="1"/>
</dbReference>
<keyword evidence="4" id="KW-0143">Chaperone</keyword>
<dbReference type="InterPro" id="IPR050130">
    <property type="entry name" value="ClpA_ClpB"/>
</dbReference>
<dbReference type="SUPFAM" id="SSF57938">
    <property type="entry name" value="DnaJ/Hsp40 cysteine-rich domain"/>
    <property type="match status" value="1"/>
</dbReference>